<feature type="compositionally biased region" description="Low complexity" evidence="3">
    <location>
        <begin position="602"/>
        <end position="621"/>
    </location>
</feature>
<proteinExistence type="predicted"/>
<feature type="domain" description="BTB" evidence="4">
    <location>
        <begin position="205"/>
        <end position="262"/>
    </location>
</feature>
<feature type="region of interest" description="Disordered" evidence="3">
    <location>
        <begin position="644"/>
        <end position="678"/>
    </location>
</feature>
<dbReference type="Gene3D" id="1.25.40.420">
    <property type="match status" value="1"/>
</dbReference>
<accession>A0A2B4RIG8</accession>
<dbReference type="Proteomes" id="UP000225706">
    <property type="component" value="Unassembled WGS sequence"/>
</dbReference>
<dbReference type="InterPro" id="IPR000210">
    <property type="entry name" value="BTB/POZ_dom"/>
</dbReference>
<dbReference type="EMBL" id="LSMT01000581">
    <property type="protein sequence ID" value="PFX16055.1"/>
    <property type="molecule type" value="Genomic_DNA"/>
</dbReference>
<dbReference type="OrthoDB" id="5971103at2759"/>
<dbReference type="PANTHER" id="PTHR45632:SF3">
    <property type="entry name" value="KELCH-LIKE PROTEIN 32"/>
    <property type="match status" value="1"/>
</dbReference>
<dbReference type="FunFam" id="1.25.40.420:FF:000001">
    <property type="entry name" value="Kelch-like family member 12"/>
    <property type="match status" value="1"/>
</dbReference>
<dbReference type="Gene3D" id="3.30.710.10">
    <property type="entry name" value="Potassium Channel Kv1.1, Chain A"/>
    <property type="match status" value="2"/>
</dbReference>
<name>A0A2B4RIG8_STYPI</name>
<feature type="compositionally biased region" description="Low complexity" evidence="3">
    <location>
        <begin position="711"/>
        <end position="721"/>
    </location>
</feature>
<feature type="compositionally biased region" description="Low complexity" evidence="3">
    <location>
        <begin position="738"/>
        <end position="772"/>
    </location>
</feature>
<evidence type="ECO:0000256" key="1">
    <source>
        <dbReference type="ARBA" id="ARBA00022441"/>
    </source>
</evidence>
<dbReference type="SMART" id="SM00875">
    <property type="entry name" value="BACK"/>
    <property type="match status" value="1"/>
</dbReference>
<dbReference type="Pfam" id="PF07707">
    <property type="entry name" value="BACK"/>
    <property type="match status" value="1"/>
</dbReference>
<evidence type="ECO:0000256" key="2">
    <source>
        <dbReference type="ARBA" id="ARBA00022737"/>
    </source>
</evidence>
<dbReference type="SMART" id="SM00225">
    <property type="entry name" value="BTB"/>
    <property type="match status" value="2"/>
</dbReference>
<dbReference type="InterPro" id="IPR011705">
    <property type="entry name" value="BACK"/>
</dbReference>
<dbReference type="Pfam" id="PF00651">
    <property type="entry name" value="BTB"/>
    <property type="match status" value="2"/>
</dbReference>
<dbReference type="PANTHER" id="PTHR45632">
    <property type="entry name" value="LD33804P"/>
    <property type="match status" value="1"/>
</dbReference>
<feature type="region of interest" description="Disordered" evidence="3">
    <location>
        <begin position="471"/>
        <end position="490"/>
    </location>
</feature>
<feature type="compositionally biased region" description="Polar residues" evidence="3">
    <location>
        <begin position="571"/>
        <end position="584"/>
    </location>
</feature>
<sequence length="789" mass="87509">MPTKIFVKTKLESFKAMNPTYTLLDLPVTECKGLDEDRVLYTFKKADHAKALLKNLAMMQANEGLLTDVALRSTSKDYEEPFHSTLLAACSPILKQNLTGKHFDCTGGKLYLKGLSTEVLVAFRGFLYKAEFPPRQDLVDALRRLAVTYGMDSLKKLCERNSNEEMLALWNSHYESLLSQLRDMCEKSELTSCLLQDCKGLAQSVHAPVVAAASPVLGKIVSKFQNDLCSSEETRYLLKEIAPNVLEDLVEYIYTGDVTLNGENVAGLLKAGSGYEIPALARACCDWLSLRMESFNAVNILWLAREENCKETKVLQEEAKSFIVANFTSVSEEDEFVEFENEDLKEIIQRDDLGVNYEEEVFNAVAKWVAADEDERTSYLPELLRCIRLQNTSPEFLQNLKQHPLIMKSASCVEYVQSALESQALFHLQEYTTPKTFHESELALYPDQYGFEDAISKDLMPKFLSSELELPGSDVPVKQTPRRVQRKDGTPDMRFKENRRLLGLQNKDRSPDMRFKVNKQGLNFSVKKDGTADMRFKVNRQFLGKDEEWRPLTKAGTPDRRFKVTRGNDAIVQSSLKKGRTPSTGPVKRDGTPDMRYAVNKQSYSLSPSGSYGGSPLQLPSNEASTGPLKRDGTADMRYAVNRQYTSPSPSRSYGSSSLQLSSYSRPSGPVKRDGTPDMRYAINKSLSDISFASSGYSSGGSIYSSRSSLSGSVSGLSSCGPLKSDGTPDMRYAANKSSYGSSRSTGSSFGGSSYSSRPSSSGGASLSSSCGPLKSNGTPDMRFKANRR</sequence>
<gene>
    <name evidence="5" type="primary">KEAP1</name>
    <name evidence="5" type="ORF">AWC38_SpisGene19691</name>
</gene>
<dbReference type="SUPFAM" id="SSF54695">
    <property type="entry name" value="POZ domain"/>
    <property type="match status" value="2"/>
</dbReference>
<evidence type="ECO:0000313" key="5">
    <source>
        <dbReference type="EMBL" id="PFX16055.1"/>
    </source>
</evidence>
<keyword evidence="6" id="KW-1185">Reference proteome</keyword>
<feature type="region of interest" description="Disordered" evidence="3">
    <location>
        <begin position="711"/>
        <end position="789"/>
    </location>
</feature>
<evidence type="ECO:0000259" key="4">
    <source>
        <dbReference type="PROSITE" id="PS50097"/>
    </source>
</evidence>
<feature type="region of interest" description="Disordered" evidence="3">
    <location>
        <begin position="565"/>
        <end position="632"/>
    </location>
</feature>
<protein>
    <submittedName>
        <fullName evidence="5">Kelch-like ECH-associated protein 1</fullName>
    </submittedName>
</protein>
<keyword evidence="1" id="KW-0880">Kelch repeat</keyword>
<dbReference type="PROSITE" id="PS50097">
    <property type="entry name" value="BTB"/>
    <property type="match status" value="2"/>
</dbReference>
<comment type="caution">
    <text evidence="5">The sequence shown here is derived from an EMBL/GenBank/DDBJ whole genome shotgun (WGS) entry which is preliminary data.</text>
</comment>
<dbReference type="InterPro" id="IPR011333">
    <property type="entry name" value="SKP1/BTB/POZ_sf"/>
</dbReference>
<reference evidence="6" key="1">
    <citation type="journal article" date="2017" name="bioRxiv">
        <title>Comparative analysis of the genomes of Stylophora pistillata and Acropora digitifera provides evidence for extensive differences between species of corals.</title>
        <authorList>
            <person name="Voolstra C.R."/>
            <person name="Li Y."/>
            <person name="Liew Y.J."/>
            <person name="Baumgarten S."/>
            <person name="Zoccola D."/>
            <person name="Flot J.-F."/>
            <person name="Tambutte S."/>
            <person name="Allemand D."/>
            <person name="Aranda M."/>
        </authorList>
    </citation>
    <scope>NUCLEOTIDE SEQUENCE [LARGE SCALE GENOMIC DNA]</scope>
</reference>
<evidence type="ECO:0000256" key="3">
    <source>
        <dbReference type="SAM" id="MobiDB-lite"/>
    </source>
</evidence>
<evidence type="ECO:0000313" key="6">
    <source>
        <dbReference type="Proteomes" id="UP000225706"/>
    </source>
</evidence>
<dbReference type="AlphaFoldDB" id="A0A2B4RIG8"/>
<keyword evidence="2" id="KW-0677">Repeat</keyword>
<feature type="domain" description="BTB" evidence="4">
    <location>
        <begin position="67"/>
        <end position="136"/>
    </location>
</feature>
<organism evidence="5 6">
    <name type="scientific">Stylophora pistillata</name>
    <name type="common">Smooth cauliflower coral</name>
    <dbReference type="NCBI Taxonomy" id="50429"/>
    <lineage>
        <taxon>Eukaryota</taxon>
        <taxon>Metazoa</taxon>
        <taxon>Cnidaria</taxon>
        <taxon>Anthozoa</taxon>
        <taxon>Hexacorallia</taxon>
        <taxon>Scleractinia</taxon>
        <taxon>Astrocoeniina</taxon>
        <taxon>Pocilloporidae</taxon>
        <taxon>Stylophora</taxon>
    </lineage>
</organism>
<feature type="compositionally biased region" description="Low complexity" evidence="3">
    <location>
        <begin position="647"/>
        <end position="669"/>
    </location>
</feature>